<comment type="cofactor">
    <cofactor evidence="1">
        <name>FAD</name>
        <dbReference type="ChEBI" id="CHEBI:57692"/>
    </cofactor>
</comment>
<organism evidence="9 10">
    <name type="scientific">Entomospira nematocerorum</name>
    <dbReference type="NCBI Taxonomy" id="2719987"/>
    <lineage>
        <taxon>Bacteria</taxon>
        <taxon>Pseudomonadati</taxon>
        <taxon>Spirochaetota</taxon>
        <taxon>Spirochaetia</taxon>
        <taxon>Spirochaetales</taxon>
        <taxon>Spirochaetaceae</taxon>
        <taxon>Entomospira</taxon>
    </lineage>
</organism>
<evidence type="ECO:0000256" key="2">
    <source>
        <dbReference type="ARBA" id="ARBA00009130"/>
    </source>
</evidence>
<keyword evidence="3" id="KW-0285">Flavoprotein</keyword>
<dbReference type="NCBIfam" id="NF007123">
    <property type="entry name" value="PRK09564.1"/>
    <property type="match status" value="1"/>
</dbReference>
<protein>
    <submittedName>
        <fullName evidence="9">CoA-disulfide reductase</fullName>
        <ecNumber evidence="9">1.8.1.14</ecNumber>
    </submittedName>
</protein>
<feature type="domain" description="Pyridine nucleotide-disulphide oxidoreductase dimerisation" evidence="7">
    <location>
        <begin position="325"/>
        <end position="428"/>
    </location>
</feature>
<evidence type="ECO:0000256" key="5">
    <source>
        <dbReference type="ARBA" id="ARBA00023002"/>
    </source>
</evidence>
<reference evidence="9" key="1">
    <citation type="submission" date="2020-03" db="EMBL/GenBank/DDBJ databases">
        <title>Spirochaetal bacteria isolated from arthropods constitute a novel genus Entomospira genus novum within the order Spirochaetales.</title>
        <authorList>
            <person name="Grana-Miraglia L."/>
            <person name="Sikutova S."/>
            <person name="Fingerle V."/>
            <person name="Sing A."/>
            <person name="Castillo-Ramirez S."/>
            <person name="Margos G."/>
            <person name="Rudolf I."/>
        </authorList>
    </citation>
    <scope>NUCLEOTIDE SEQUENCE</scope>
    <source>
        <strain evidence="9">BR208</strain>
    </source>
</reference>
<feature type="domain" description="FAD/NAD(P)-binding" evidence="8">
    <location>
        <begin position="1"/>
        <end position="288"/>
    </location>
</feature>
<proteinExistence type="inferred from homology"/>
<dbReference type="SUPFAM" id="SSF55424">
    <property type="entry name" value="FAD/NAD-linked reductases, dimerisation (C-terminal) domain"/>
    <property type="match status" value="1"/>
</dbReference>
<evidence type="ECO:0000256" key="1">
    <source>
        <dbReference type="ARBA" id="ARBA00001974"/>
    </source>
</evidence>
<accession>A0A968GCK3</accession>
<keyword evidence="6" id="KW-0676">Redox-active center</keyword>
<evidence type="ECO:0000256" key="4">
    <source>
        <dbReference type="ARBA" id="ARBA00022827"/>
    </source>
</evidence>
<dbReference type="PRINTS" id="PR00411">
    <property type="entry name" value="PNDRDTASEI"/>
</dbReference>
<dbReference type="Pfam" id="PF07992">
    <property type="entry name" value="Pyr_redox_2"/>
    <property type="match status" value="1"/>
</dbReference>
<dbReference type="PANTHER" id="PTHR43429:SF1">
    <property type="entry name" value="NAD(P)H SULFUR OXIDOREDUCTASE (COA-DEPENDENT)"/>
    <property type="match status" value="1"/>
</dbReference>
<keyword evidence="4" id="KW-0274">FAD</keyword>
<dbReference type="GO" id="GO:0050451">
    <property type="term" value="F:CoA-disulfide reductase (NADPH) activity"/>
    <property type="evidence" value="ECO:0007669"/>
    <property type="project" value="UniProtKB-EC"/>
</dbReference>
<dbReference type="AlphaFoldDB" id="A0A968GCK3"/>
<dbReference type="InterPro" id="IPR023753">
    <property type="entry name" value="FAD/NAD-binding_dom"/>
</dbReference>
<evidence type="ECO:0000259" key="8">
    <source>
        <dbReference type="Pfam" id="PF07992"/>
    </source>
</evidence>
<gene>
    <name evidence="9" type="ORF">HCT46_02275</name>
</gene>
<dbReference type="PANTHER" id="PTHR43429">
    <property type="entry name" value="PYRIDINE NUCLEOTIDE-DISULFIDE OXIDOREDUCTASE DOMAIN-CONTAINING"/>
    <property type="match status" value="1"/>
</dbReference>
<dbReference type="InterPro" id="IPR050260">
    <property type="entry name" value="FAD-bd_OxRdtase"/>
</dbReference>
<dbReference type="Proteomes" id="UP000752013">
    <property type="component" value="Unassembled WGS sequence"/>
</dbReference>
<keyword evidence="5 9" id="KW-0560">Oxidoreductase</keyword>
<dbReference type="Pfam" id="PF02852">
    <property type="entry name" value="Pyr_redox_dim"/>
    <property type="match status" value="1"/>
</dbReference>
<dbReference type="RefSeq" id="WP_167703200.1">
    <property type="nucleotide sequence ID" value="NZ_CP118168.1"/>
</dbReference>
<dbReference type="InterPro" id="IPR036188">
    <property type="entry name" value="FAD/NAD-bd_sf"/>
</dbReference>
<comment type="similarity">
    <text evidence="2">Belongs to the class-III pyridine nucleotide-disulfide oxidoreductase family.</text>
</comment>
<evidence type="ECO:0000313" key="9">
    <source>
        <dbReference type="EMBL" id="NIZ46749.1"/>
    </source>
</evidence>
<dbReference type="InterPro" id="IPR016156">
    <property type="entry name" value="FAD/NAD-linked_Rdtase_dimer_sf"/>
</dbReference>
<keyword evidence="10" id="KW-1185">Reference proteome</keyword>
<sequence>MKIIVVGATAAGTTFAAKMRRNHKNAEIILLEKSDTMSLGACGLPFYVGGFFEDANAMIARTPEQFIDSGISARILHEALELDAGKKVLTIYDAENQQKYEENYDILVIASGARVLPAPFSVAKNITLHTLRRLDDGGALHHALRQKQHQQVTIIGAGFIGIELIEACLNLGHKVTLVDVTKKPLARTFDEEFQDLVSLELQNHNVTEIYGYCAESILEDSSVVLENGESIASDLVIWSGGITPATEWLASSGIHMERGVIQTNKDSLTSLPGVYAIGDCATVHHSILNKPFYSPLATVANKAGRALADHLAGISNGFTGMMGSASVKACDLELVRVGLTEEEAKQHGITYVSSFLEDRDHTGYYPGAQKIWIKLVYNLDGVILGAQIAGKRGAALRGSAMALAISKKMTVSELGFADIPYSPPFARTWDALNVAGNISKL</sequence>
<evidence type="ECO:0000256" key="6">
    <source>
        <dbReference type="ARBA" id="ARBA00023284"/>
    </source>
</evidence>
<dbReference type="EMBL" id="JAATLK010000001">
    <property type="protein sequence ID" value="NIZ46749.1"/>
    <property type="molecule type" value="Genomic_DNA"/>
</dbReference>
<dbReference type="InterPro" id="IPR004099">
    <property type="entry name" value="Pyr_nucl-diS_OxRdtase_dimer"/>
</dbReference>
<name>A0A968GCK3_9SPIO</name>
<comment type="caution">
    <text evidence="9">The sequence shown here is derived from an EMBL/GenBank/DDBJ whole genome shotgun (WGS) entry which is preliminary data.</text>
</comment>
<evidence type="ECO:0000256" key="3">
    <source>
        <dbReference type="ARBA" id="ARBA00022630"/>
    </source>
</evidence>
<dbReference type="SUPFAM" id="SSF51905">
    <property type="entry name" value="FAD/NAD(P)-binding domain"/>
    <property type="match status" value="1"/>
</dbReference>
<evidence type="ECO:0000259" key="7">
    <source>
        <dbReference type="Pfam" id="PF02852"/>
    </source>
</evidence>
<dbReference type="Gene3D" id="3.50.50.60">
    <property type="entry name" value="FAD/NAD(P)-binding domain"/>
    <property type="match status" value="2"/>
</dbReference>
<dbReference type="PRINTS" id="PR00368">
    <property type="entry name" value="FADPNR"/>
</dbReference>
<evidence type="ECO:0000313" key="10">
    <source>
        <dbReference type="Proteomes" id="UP000752013"/>
    </source>
</evidence>
<dbReference type="EC" id="1.8.1.14" evidence="9"/>